<dbReference type="OrthoDB" id="192696at2"/>
<proteinExistence type="predicted"/>
<name>A0A844AQM0_9BURK</name>
<evidence type="ECO:0000256" key="4">
    <source>
        <dbReference type="SAM" id="SignalP"/>
    </source>
</evidence>
<dbReference type="Proteomes" id="UP000487350">
    <property type="component" value="Unassembled WGS sequence"/>
</dbReference>
<keyword evidence="4" id="KW-0732">Signal</keyword>
<dbReference type="PANTHER" id="PTHR10272:SF0">
    <property type="entry name" value="PLATELET-ACTIVATING FACTOR ACETYLHYDROLASE"/>
    <property type="match status" value="1"/>
</dbReference>
<evidence type="ECO:0000313" key="6">
    <source>
        <dbReference type="Proteomes" id="UP000487350"/>
    </source>
</evidence>
<keyword evidence="2" id="KW-0442">Lipid degradation</keyword>
<sequence>MSTRSLTSFSALPLVIAAACLGAQPAANASEAGYRQMTVTARAAADKPAHFALYYPATSAARVIPMGPFPQTVAINGTPEPKFKGLVVISHGTASTELGFATLATALARSGYLVASVEQVGDTWQDQSMRATLGRYFAERPRQVSRVIDTLLADPQWRAGIANSADGRPLIGAVGHSAGGYTVLALAGGKPVMSQLRKHCETEAKLDPVLCGMTHEIASASAQNSAAADGQEEPVQADTRVRAVMALAPLGAAFSARSLAAISVPVAIYAGEKDTFLVPRFHAQWVMQNMPGATTTFQLVPNAGHYAFMNTPTMDLPSPDGSVARDPQGFDRAAFLDRLAQESVAFFDKTLR</sequence>
<evidence type="ECO:0000256" key="3">
    <source>
        <dbReference type="ARBA" id="ARBA00023098"/>
    </source>
</evidence>
<dbReference type="GO" id="GO:0016042">
    <property type="term" value="P:lipid catabolic process"/>
    <property type="evidence" value="ECO:0007669"/>
    <property type="project" value="UniProtKB-KW"/>
</dbReference>
<feature type="chain" id="PRO_5032710945" evidence="4">
    <location>
        <begin position="30"/>
        <end position="352"/>
    </location>
</feature>
<evidence type="ECO:0000313" key="5">
    <source>
        <dbReference type="EMBL" id="MRD46304.1"/>
    </source>
</evidence>
<dbReference type="PIRSF" id="PIRSF031982">
    <property type="entry name" value="UCP031982_abhydr"/>
    <property type="match status" value="1"/>
</dbReference>
<dbReference type="PROSITE" id="PS51257">
    <property type="entry name" value="PROKAR_LIPOPROTEIN"/>
    <property type="match status" value="1"/>
</dbReference>
<dbReference type="PANTHER" id="PTHR10272">
    <property type="entry name" value="PLATELET-ACTIVATING FACTOR ACETYLHYDROLASE"/>
    <property type="match status" value="1"/>
</dbReference>
<dbReference type="InterPro" id="IPR016986">
    <property type="entry name" value="UCP031982_abhydr"/>
</dbReference>
<keyword evidence="6" id="KW-1185">Reference proteome</keyword>
<keyword evidence="1 5" id="KW-0378">Hydrolase</keyword>
<dbReference type="AlphaFoldDB" id="A0A844AQM0"/>
<feature type="signal peptide" evidence="4">
    <location>
        <begin position="1"/>
        <end position="29"/>
    </location>
</feature>
<dbReference type="EMBL" id="WJBU01000002">
    <property type="protein sequence ID" value="MRD46304.1"/>
    <property type="molecule type" value="Genomic_DNA"/>
</dbReference>
<dbReference type="Gene3D" id="3.40.50.1820">
    <property type="entry name" value="alpha/beta hydrolase"/>
    <property type="match status" value="1"/>
</dbReference>
<organism evidence="5 6">
    <name type="scientific">Caenimonas koreensis DSM 17982</name>
    <dbReference type="NCBI Taxonomy" id="1121255"/>
    <lineage>
        <taxon>Bacteria</taxon>
        <taxon>Pseudomonadati</taxon>
        <taxon>Pseudomonadota</taxon>
        <taxon>Betaproteobacteria</taxon>
        <taxon>Burkholderiales</taxon>
        <taxon>Comamonadaceae</taxon>
        <taxon>Caenimonas</taxon>
    </lineage>
</organism>
<keyword evidence="3" id="KW-0443">Lipid metabolism</keyword>
<reference evidence="5 6" key="1">
    <citation type="submission" date="2019-11" db="EMBL/GenBank/DDBJ databases">
        <title>Caenimonas koreensis gen. nov., sp. nov., isolated from activated sludge.</title>
        <authorList>
            <person name="Seung H.R."/>
        </authorList>
    </citation>
    <scope>NUCLEOTIDE SEQUENCE [LARGE SCALE GENOMIC DNA]</scope>
    <source>
        <strain evidence="5 6">EMB320</strain>
    </source>
</reference>
<evidence type="ECO:0000256" key="1">
    <source>
        <dbReference type="ARBA" id="ARBA00022801"/>
    </source>
</evidence>
<evidence type="ECO:0000256" key="2">
    <source>
        <dbReference type="ARBA" id="ARBA00022963"/>
    </source>
</evidence>
<dbReference type="GO" id="GO:0003847">
    <property type="term" value="F:1-alkyl-2-acetylglycerophosphocholine esterase activity"/>
    <property type="evidence" value="ECO:0007669"/>
    <property type="project" value="TreeGrafter"/>
</dbReference>
<comment type="caution">
    <text evidence="5">The sequence shown here is derived from an EMBL/GenBank/DDBJ whole genome shotgun (WGS) entry which is preliminary data.</text>
</comment>
<gene>
    <name evidence="5" type="ORF">GHT07_03375</name>
</gene>
<accession>A0A844AQM0</accession>
<dbReference type="SUPFAM" id="SSF53474">
    <property type="entry name" value="alpha/beta-Hydrolases"/>
    <property type="match status" value="1"/>
</dbReference>
<protein>
    <submittedName>
        <fullName evidence="5">Dienelactone hydrolase</fullName>
    </submittedName>
</protein>
<dbReference type="RefSeq" id="WP_153583637.1">
    <property type="nucleotide sequence ID" value="NZ_WJBU01000002.1"/>
</dbReference>
<dbReference type="InterPro" id="IPR029058">
    <property type="entry name" value="AB_hydrolase_fold"/>
</dbReference>